<evidence type="ECO:0000313" key="1">
    <source>
        <dbReference type="EMBL" id="EEF66191.1"/>
    </source>
</evidence>
<dbReference type="AlphaFoldDB" id="B9YCU7"/>
<accession>B9YCU7</accession>
<proteinExistence type="predicted"/>
<comment type="caution">
    <text evidence="1">The sequence shown here is derived from an EMBL/GenBank/DDBJ whole genome shotgun (WGS) entry which is preliminary data.</text>
</comment>
<dbReference type="HOGENOM" id="CLU_2493664_0_0_9"/>
<evidence type="ECO:0000313" key="2">
    <source>
        <dbReference type="Proteomes" id="UP000005950"/>
    </source>
</evidence>
<name>B9YCU7_9FIRM</name>
<dbReference type="Proteomes" id="UP000005950">
    <property type="component" value="Unassembled WGS sequence"/>
</dbReference>
<gene>
    <name evidence="1" type="ORF">HOLDEFILI_03658</name>
</gene>
<protein>
    <submittedName>
        <fullName evidence="1">Uncharacterized protein</fullName>
    </submittedName>
</protein>
<sequence length="86" mass="10461">MKSDKTNNLGKYINLDFGYLKELSTIDMHLRFYTKNIVSENVYHHRICELRELFFIRMVKRKEYFFNNDLIQSNYDFSIKVINGLL</sequence>
<dbReference type="EMBL" id="ACCF01000231">
    <property type="protein sequence ID" value="EEF66191.1"/>
    <property type="molecule type" value="Genomic_DNA"/>
</dbReference>
<dbReference type="STRING" id="545696.HOLDEFILI_03658"/>
<organism evidence="1 2">
    <name type="scientific">Holdemania filiformis DSM 12042</name>
    <dbReference type="NCBI Taxonomy" id="545696"/>
    <lineage>
        <taxon>Bacteria</taxon>
        <taxon>Bacillati</taxon>
        <taxon>Bacillota</taxon>
        <taxon>Erysipelotrichia</taxon>
        <taxon>Erysipelotrichales</taxon>
        <taxon>Erysipelotrichaceae</taxon>
        <taxon>Holdemania</taxon>
    </lineage>
</organism>
<reference evidence="1 2" key="2">
    <citation type="submission" date="2009-02" db="EMBL/GenBank/DDBJ databases">
        <title>Draft genome sequence of Holdemania filiformis DSM 12042.</title>
        <authorList>
            <person name="Sudarsanam P."/>
            <person name="Ley R."/>
            <person name="Guruge J."/>
            <person name="Turnbaugh P.J."/>
            <person name="Mahowald M."/>
            <person name="Liep D."/>
            <person name="Gordon J."/>
        </authorList>
    </citation>
    <scope>NUCLEOTIDE SEQUENCE [LARGE SCALE GENOMIC DNA]</scope>
    <source>
        <strain evidence="1 2">DSM 12042</strain>
    </source>
</reference>
<reference evidence="1 2" key="1">
    <citation type="submission" date="2008-12" db="EMBL/GenBank/DDBJ databases">
        <authorList>
            <person name="Fulton L."/>
            <person name="Clifton S."/>
            <person name="Fulton B."/>
            <person name="Xu J."/>
            <person name="Minx P."/>
            <person name="Pepin K.H."/>
            <person name="Johnson M."/>
            <person name="Bhonagiri V."/>
            <person name="Nash W.E."/>
            <person name="Mardis E.R."/>
            <person name="Wilson R.K."/>
        </authorList>
    </citation>
    <scope>NUCLEOTIDE SEQUENCE [LARGE SCALE GENOMIC DNA]</scope>
    <source>
        <strain evidence="1 2">DSM 12042</strain>
    </source>
</reference>